<dbReference type="GO" id="GO:1900079">
    <property type="term" value="P:regulation of arginine biosynthetic process"/>
    <property type="evidence" value="ECO:0007669"/>
    <property type="project" value="UniProtKB-UniRule"/>
</dbReference>
<organism evidence="12 13">
    <name type="scientific">Arcanobacterium phocae</name>
    <dbReference type="NCBI Taxonomy" id="131112"/>
    <lineage>
        <taxon>Bacteria</taxon>
        <taxon>Bacillati</taxon>
        <taxon>Actinomycetota</taxon>
        <taxon>Actinomycetes</taxon>
        <taxon>Actinomycetales</taxon>
        <taxon>Actinomycetaceae</taxon>
        <taxon>Arcanobacterium</taxon>
    </lineage>
</organism>
<evidence type="ECO:0000256" key="2">
    <source>
        <dbReference type="ARBA" id="ARBA00008316"/>
    </source>
</evidence>
<evidence type="ECO:0000256" key="9">
    <source>
        <dbReference type="NCBIfam" id="TIGR01529"/>
    </source>
</evidence>
<dbReference type="GO" id="GO:0003700">
    <property type="term" value="F:DNA-binding transcription factor activity"/>
    <property type="evidence" value="ECO:0007669"/>
    <property type="project" value="UniProtKB-UniRule"/>
</dbReference>
<feature type="domain" description="Arginine repressor DNA-binding" evidence="10">
    <location>
        <begin position="8"/>
        <end position="73"/>
    </location>
</feature>
<dbReference type="GeneID" id="65345015"/>
<evidence type="ECO:0000313" key="13">
    <source>
        <dbReference type="Proteomes" id="UP000214355"/>
    </source>
</evidence>
<dbReference type="Pfam" id="PF01316">
    <property type="entry name" value="Arg_repressor"/>
    <property type="match status" value="1"/>
</dbReference>
<dbReference type="InterPro" id="IPR036251">
    <property type="entry name" value="Arg_repress_C_sf"/>
</dbReference>
<dbReference type="HAMAP" id="MF_00173">
    <property type="entry name" value="Arg_repressor"/>
    <property type="match status" value="1"/>
</dbReference>
<keyword evidence="4 8" id="KW-0678">Repressor</keyword>
<evidence type="ECO:0000256" key="8">
    <source>
        <dbReference type="HAMAP-Rule" id="MF_00173"/>
    </source>
</evidence>
<dbReference type="Gene3D" id="1.10.10.10">
    <property type="entry name" value="Winged helix-like DNA-binding domain superfamily/Winged helix DNA-binding domain"/>
    <property type="match status" value="1"/>
</dbReference>
<dbReference type="GO" id="GO:0051259">
    <property type="term" value="P:protein complex oligomerization"/>
    <property type="evidence" value="ECO:0007669"/>
    <property type="project" value="InterPro"/>
</dbReference>
<dbReference type="OrthoDB" id="7060358at2"/>
<keyword evidence="8" id="KW-0055">Arginine biosynthesis</keyword>
<evidence type="ECO:0000256" key="6">
    <source>
        <dbReference type="ARBA" id="ARBA00023125"/>
    </source>
</evidence>
<keyword evidence="3 8" id="KW-0963">Cytoplasm</keyword>
<dbReference type="SUPFAM" id="SSF55252">
    <property type="entry name" value="C-terminal domain of arginine repressor"/>
    <property type="match status" value="1"/>
</dbReference>
<evidence type="ECO:0000313" key="12">
    <source>
        <dbReference type="EMBL" id="SDU80699.1"/>
    </source>
</evidence>
<evidence type="ECO:0000259" key="10">
    <source>
        <dbReference type="Pfam" id="PF01316"/>
    </source>
</evidence>
<name>A0A1H2LIG5_9ACTO</name>
<comment type="pathway">
    <text evidence="8">Amino-acid biosynthesis; L-arginine biosynthesis [regulation].</text>
</comment>
<gene>
    <name evidence="8" type="primary">argR</name>
    <name evidence="12" type="ORF">SAMN04489737_1282</name>
</gene>
<keyword evidence="5 8" id="KW-0805">Transcription regulation</keyword>
<keyword evidence="7 8" id="KW-0804">Transcription</keyword>
<dbReference type="EMBL" id="LT629804">
    <property type="protein sequence ID" value="SDU80699.1"/>
    <property type="molecule type" value="Genomic_DNA"/>
</dbReference>
<dbReference type="PANTHER" id="PTHR34471:SF1">
    <property type="entry name" value="ARGININE REPRESSOR"/>
    <property type="match status" value="1"/>
</dbReference>
<comment type="function">
    <text evidence="8">Regulates arginine biosynthesis genes.</text>
</comment>
<protein>
    <recommendedName>
        <fullName evidence="8 9">Arginine repressor</fullName>
    </recommendedName>
</protein>
<proteinExistence type="inferred from homology"/>
<dbReference type="InterPro" id="IPR036388">
    <property type="entry name" value="WH-like_DNA-bd_sf"/>
</dbReference>
<dbReference type="GO" id="GO:0034618">
    <property type="term" value="F:arginine binding"/>
    <property type="evidence" value="ECO:0007669"/>
    <property type="project" value="InterPro"/>
</dbReference>
<dbReference type="PANTHER" id="PTHR34471">
    <property type="entry name" value="ARGININE REPRESSOR"/>
    <property type="match status" value="1"/>
</dbReference>
<dbReference type="Proteomes" id="UP000214355">
    <property type="component" value="Chromosome I"/>
</dbReference>
<dbReference type="InterPro" id="IPR020900">
    <property type="entry name" value="Arg_repress_DNA-bd"/>
</dbReference>
<evidence type="ECO:0000256" key="5">
    <source>
        <dbReference type="ARBA" id="ARBA00023015"/>
    </source>
</evidence>
<accession>A0A1H2LIG5</accession>
<dbReference type="AlphaFoldDB" id="A0A1H2LIG5"/>
<dbReference type="InterPro" id="IPR036390">
    <property type="entry name" value="WH_DNA-bd_sf"/>
</dbReference>
<dbReference type="GO" id="GO:0003677">
    <property type="term" value="F:DNA binding"/>
    <property type="evidence" value="ECO:0007669"/>
    <property type="project" value="UniProtKB-KW"/>
</dbReference>
<evidence type="ECO:0000256" key="3">
    <source>
        <dbReference type="ARBA" id="ARBA00022490"/>
    </source>
</evidence>
<dbReference type="NCBIfam" id="TIGR01529">
    <property type="entry name" value="argR_whole"/>
    <property type="match status" value="1"/>
</dbReference>
<dbReference type="PRINTS" id="PR01467">
    <property type="entry name" value="ARGREPRESSOR"/>
</dbReference>
<comment type="subcellular location">
    <subcellularLocation>
        <location evidence="1 8">Cytoplasm</location>
    </subcellularLocation>
</comment>
<dbReference type="UniPathway" id="UPA00068"/>
<evidence type="ECO:0000256" key="1">
    <source>
        <dbReference type="ARBA" id="ARBA00004496"/>
    </source>
</evidence>
<keyword evidence="6 8" id="KW-0238">DNA-binding</keyword>
<reference evidence="13" key="1">
    <citation type="submission" date="2016-10" db="EMBL/GenBank/DDBJ databases">
        <authorList>
            <person name="Varghese N."/>
            <person name="Submissions S."/>
        </authorList>
    </citation>
    <scope>NUCLEOTIDE SEQUENCE [LARGE SCALE GENOMIC DNA]</scope>
    <source>
        <strain evidence="13">DSM 10002</strain>
    </source>
</reference>
<evidence type="ECO:0000256" key="4">
    <source>
        <dbReference type="ARBA" id="ARBA00022491"/>
    </source>
</evidence>
<sequence>MKPSIPTTRAARQAMIVAVVEHSAISSQGELQQILKDKGIAVTQATLSRDLEELRAFKEHNSAGQRVYRIPGVTDLAESDNGVRAQLKRWARELLVSAQEAENQIVLRTPPGAAQLLASSLDRAVIDGVLGCIAGDDTVLVITSSVDRAAILKNELLELAHSRPGVENA</sequence>
<evidence type="ECO:0000259" key="11">
    <source>
        <dbReference type="Pfam" id="PF02863"/>
    </source>
</evidence>
<dbReference type="GO" id="GO:0006526">
    <property type="term" value="P:L-arginine biosynthetic process"/>
    <property type="evidence" value="ECO:0007669"/>
    <property type="project" value="UniProtKB-UniPathway"/>
</dbReference>
<evidence type="ECO:0000256" key="7">
    <source>
        <dbReference type="ARBA" id="ARBA00023163"/>
    </source>
</evidence>
<dbReference type="Pfam" id="PF02863">
    <property type="entry name" value="Arg_repressor_C"/>
    <property type="match status" value="1"/>
</dbReference>
<dbReference type="GO" id="GO:0005737">
    <property type="term" value="C:cytoplasm"/>
    <property type="evidence" value="ECO:0007669"/>
    <property type="project" value="UniProtKB-SubCell"/>
</dbReference>
<dbReference type="InterPro" id="IPR020899">
    <property type="entry name" value="Arg_repress_C"/>
</dbReference>
<dbReference type="STRING" id="131112.SAMN04489737_1282"/>
<comment type="similarity">
    <text evidence="2 8">Belongs to the ArgR family.</text>
</comment>
<dbReference type="RefSeq" id="WP_091281230.1">
    <property type="nucleotide sequence ID" value="NZ_JABAPK010000002.1"/>
</dbReference>
<keyword evidence="13" id="KW-1185">Reference proteome</keyword>
<keyword evidence="8" id="KW-0028">Amino-acid biosynthesis</keyword>
<feature type="domain" description="Arginine repressor C-terminal" evidence="11">
    <location>
        <begin position="92"/>
        <end position="157"/>
    </location>
</feature>
<dbReference type="SUPFAM" id="SSF46785">
    <property type="entry name" value="Winged helix' DNA-binding domain"/>
    <property type="match status" value="1"/>
</dbReference>
<dbReference type="Gene3D" id="3.30.1360.40">
    <property type="match status" value="1"/>
</dbReference>
<dbReference type="InterPro" id="IPR001669">
    <property type="entry name" value="Arg_repress"/>
</dbReference>